<reference evidence="1 2" key="1">
    <citation type="submission" date="2016-10" db="EMBL/GenBank/DDBJ databases">
        <authorList>
            <person name="Varghese N."/>
        </authorList>
    </citation>
    <scope>NUCLEOTIDE SEQUENCE [LARGE SCALE GENOMIC DNA]</scope>
    <source>
        <strain evidence="1 2">KA00225</strain>
    </source>
</reference>
<evidence type="ECO:0000313" key="2">
    <source>
        <dbReference type="Proteomes" id="UP000236146"/>
    </source>
</evidence>
<proteinExistence type="predicted"/>
<sequence length="24" mass="2603">VYGAENPSAAIDSIRNIAQEAWRA</sequence>
<organism evidence="1 2">
    <name type="scientific">Gardnerella vaginalis</name>
    <dbReference type="NCBI Taxonomy" id="2702"/>
    <lineage>
        <taxon>Bacteria</taxon>
        <taxon>Bacillati</taxon>
        <taxon>Actinomycetota</taxon>
        <taxon>Actinomycetes</taxon>
        <taxon>Bifidobacteriales</taxon>
        <taxon>Bifidobacteriaceae</taxon>
        <taxon>Gardnerella</taxon>
    </lineage>
</organism>
<accession>A0A2K1SSG2</accession>
<dbReference type="EMBL" id="MNLH01000052">
    <property type="protein sequence ID" value="PNS42474.1"/>
    <property type="molecule type" value="Genomic_DNA"/>
</dbReference>
<dbReference type="Proteomes" id="UP000236146">
    <property type="component" value="Unassembled WGS sequence"/>
</dbReference>
<dbReference type="AlphaFoldDB" id="A0A2K1SSG2"/>
<protein>
    <submittedName>
        <fullName evidence="1">Ribulose-phosphate 3-epimerase</fullName>
    </submittedName>
</protein>
<feature type="non-terminal residue" evidence="1">
    <location>
        <position position="1"/>
    </location>
</feature>
<name>A0A2K1SSG2_GARVA</name>
<gene>
    <name evidence="1" type="ORF">BFS05_06675</name>
</gene>
<evidence type="ECO:0000313" key="1">
    <source>
        <dbReference type="EMBL" id="PNS42474.1"/>
    </source>
</evidence>
<comment type="caution">
    <text evidence="1">The sequence shown here is derived from an EMBL/GenBank/DDBJ whole genome shotgun (WGS) entry which is preliminary data.</text>
</comment>